<dbReference type="InterPro" id="IPR005828">
    <property type="entry name" value="MFS_sugar_transport-like"/>
</dbReference>
<proteinExistence type="inferred from homology"/>
<feature type="domain" description="Major facilitator superfamily (MFS) profile" evidence="15">
    <location>
        <begin position="20"/>
        <end position="448"/>
    </location>
</feature>
<dbReference type="PROSITE" id="PS50850">
    <property type="entry name" value="MFS"/>
    <property type="match status" value="1"/>
</dbReference>
<evidence type="ECO:0000256" key="14">
    <source>
        <dbReference type="SAM" id="Phobius"/>
    </source>
</evidence>
<comment type="catalytic activity">
    <reaction evidence="9">
        <text>D-xylose(out) = D-xylose(in)</text>
        <dbReference type="Rhea" id="RHEA:78427"/>
        <dbReference type="ChEBI" id="CHEBI:53455"/>
    </reaction>
    <physiologicalReaction direction="left-to-right" evidence="9">
        <dbReference type="Rhea" id="RHEA:78428"/>
    </physiologicalReaction>
</comment>
<dbReference type="PRINTS" id="PR00171">
    <property type="entry name" value="SUGRTRNSPORT"/>
</dbReference>
<feature type="transmembrane region" description="Helical" evidence="14">
    <location>
        <begin position="364"/>
        <end position="385"/>
    </location>
</feature>
<evidence type="ECO:0000256" key="13">
    <source>
        <dbReference type="ARBA" id="ARBA00044780"/>
    </source>
</evidence>
<comment type="caution">
    <text evidence="16">The sequence shown here is derived from an EMBL/GenBank/DDBJ whole genome shotgun (WGS) entry which is preliminary data.</text>
</comment>
<evidence type="ECO:0000256" key="7">
    <source>
        <dbReference type="ARBA" id="ARBA00044637"/>
    </source>
</evidence>
<feature type="transmembrane region" description="Helical" evidence="14">
    <location>
        <begin position="17"/>
        <end position="38"/>
    </location>
</feature>
<dbReference type="InterPro" id="IPR020846">
    <property type="entry name" value="MFS_dom"/>
</dbReference>
<comment type="subcellular location">
    <subcellularLocation>
        <location evidence="1">Membrane</location>
        <topology evidence="1">Multi-pass membrane protein</topology>
    </subcellularLocation>
</comment>
<keyword evidence="6 14" id="KW-0472">Membrane</keyword>
<comment type="catalytic activity">
    <reaction evidence="10">
        <text>D-mannose(out) = D-mannose(in)</text>
        <dbReference type="Rhea" id="RHEA:78391"/>
        <dbReference type="ChEBI" id="CHEBI:4208"/>
    </reaction>
    <physiologicalReaction direction="left-to-right" evidence="10">
        <dbReference type="Rhea" id="RHEA:78392"/>
    </physiologicalReaction>
</comment>
<dbReference type="EMBL" id="MPUH01000287">
    <property type="protein sequence ID" value="OMJ83923.1"/>
    <property type="molecule type" value="Genomic_DNA"/>
</dbReference>
<dbReference type="Pfam" id="PF00083">
    <property type="entry name" value="Sugar_tr"/>
    <property type="match status" value="1"/>
</dbReference>
<evidence type="ECO:0000256" key="1">
    <source>
        <dbReference type="ARBA" id="ARBA00004141"/>
    </source>
</evidence>
<dbReference type="InterPro" id="IPR003663">
    <property type="entry name" value="Sugar/inositol_transpt"/>
</dbReference>
<comment type="subunit">
    <text evidence="3">Homodimer.</text>
</comment>
<keyword evidence="4 14" id="KW-0812">Transmembrane</keyword>
<keyword evidence="5 14" id="KW-1133">Transmembrane helix</keyword>
<dbReference type="PANTHER" id="PTHR48022">
    <property type="entry name" value="PLASTIDIC GLUCOSE TRANSPORTER 4"/>
    <property type="match status" value="1"/>
</dbReference>
<evidence type="ECO:0000256" key="8">
    <source>
        <dbReference type="ARBA" id="ARBA00044648"/>
    </source>
</evidence>
<evidence type="ECO:0000256" key="9">
    <source>
        <dbReference type="ARBA" id="ARBA00044656"/>
    </source>
</evidence>
<evidence type="ECO:0000256" key="3">
    <source>
        <dbReference type="ARBA" id="ARBA00011738"/>
    </source>
</evidence>
<comment type="similarity">
    <text evidence="2">Belongs to the major facilitator superfamily. Sugar transporter (TC 2.A.1.1) family.</text>
</comment>
<evidence type="ECO:0000256" key="10">
    <source>
        <dbReference type="ARBA" id="ARBA00044662"/>
    </source>
</evidence>
<protein>
    <recommendedName>
        <fullName evidence="13">Hexose transporter 1</fullName>
    </recommendedName>
</protein>
<evidence type="ECO:0000256" key="6">
    <source>
        <dbReference type="ARBA" id="ARBA00023136"/>
    </source>
</evidence>
<feature type="transmembrane region" description="Helical" evidence="14">
    <location>
        <begin position="58"/>
        <end position="78"/>
    </location>
</feature>
<dbReference type="InterPro" id="IPR005829">
    <property type="entry name" value="Sugar_transporter_CS"/>
</dbReference>
<dbReference type="Proteomes" id="UP000187209">
    <property type="component" value="Unassembled WGS sequence"/>
</dbReference>
<dbReference type="GO" id="GO:0016020">
    <property type="term" value="C:membrane"/>
    <property type="evidence" value="ECO:0007669"/>
    <property type="project" value="UniProtKB-SubCell"/>
</dbReference>
<feature type="transmembrane region" description="Helical" evidence="14">
    <location>
        <begin position="302"/>
        <end position="325"/>
    </location>
</feature>
<feature type="transmembrane region" description="Helical" evidence="14">
    <location>
        <begin position="397"/>
        <end position="416"/>
    </location>
</feature>
<comment type="catalytic activity">
    <reaction evidence="7">
        <text>D-galactose(in) = D-galactose(out)</text>
        <dbReference type="Rhea" id="RHEA:34915"/>
        <dbReference type="ChEBI" id="CHEBI:4139"/>
    </reaction>
    <physiologicalReaction direction="right-to-left" evidence="7">
        <dbReference type="Rhea" id="RHEA:34917"/>
    </physiologicalReaction>
</comment>
<comment type="catalytic activity">
    <reaction evidence="11">
        <text>D-glucosamine(out) = D-glucosamine(in)</text>
        <dbReference type="Rhea" id="RHEA:78423"/>
        <dbReference type="ChEBI" id="CHEBI:58723"/>
    </reaction>
    <physiologicalReaction direction="left-to-right" evidence="11">
        <dbReference type="Rhea" id="RHEA:78424"/>
    </physiologicalReaction>
</comment>
<evidence type="ECO:0000256" key="2">
    <source>
        <dbReference type="ARBA" id="ARBA00010992"/>
    </source>
</evidence>
<feature type="transmembrane region" description="Helical" evidence="14">
    <location>
        <begin position="337"/>
        <end position="358"/>
    </location>
</feature>
<evidence type="ECO:0000256" key="4">
    <source>
        <dbReference type="ARBA" id="ARBA00022692"/>
    </source>
</evidence>
<dbReference type="InterPro" id="IPR036259">
    <property type="entry name" value="MFS_trans_sf"/>
</dbReference>
<dbReference type="InterPro" id="IPR050360">
    <property type="entry name" value="MFS_Sugar_Transporters"/>
</dbReference>
<comment type="catalytic activity">
    <reaction evidence="8">
        <text>D-glucose(out) = D-glucose(in)</text>
        <dbReference type="Rhea" id="RHEA:60376"/>
        <dbReference type="ChEBI" id="CHEBI:4167"/>
    </reaction>
    <physiologicalReaction direction="left-to-right" evidence="8">
        <dbReference type="Rhea" id="RHEA:60377"/>
    </physiologicalReaction>
</comment>
<feature type="transmembrane region" description="Helical" evidence="14">
    <location>
        <begin position="177"/>
        <end position="200"/>
    </location>
</feature>
<keyword evidence="17" id="KW-1185">Reference proteome</keyword>
<dbReference type="Gene3D" id="1.20.1250.20">
    <property type="entry name" value="MFS general substrate transporter like domains"/>
    <property type="match status" value="1"/>
</dbReference>
<dbReference type="GO" id="GO:0005351">
    <property type="term" value="F:carbohydrate:proton symporter activity"/>
    <property type="evidence" value="ECO:0007669"/>
    <property type="project" value="TreeGrafter"/>
</dbReference>
<feature type="transmembrane region" description="Helical" evidence="14">
    <location>
        <begin position="90"/>
        <end position="107"/>
    </location>
</feature>
<reference evidence="16 17" key="1">
    <citation type="submission" date="2016-11" db="EMBL/GenBank/DDBJ databases">
        <title>The macronuclear genome of Stentor coeruleus: a giant cell with tiny introns.</title>
        <authorList>
            <person name="Slabodnick M."/>
            <person name="Ruby J.G."/>
            <person name="Reiff S.B."/>
            <person name="Swart E.C."/>
            <person name="Gosai S."/>
            <person name="Prabakaran S."/>
            <person name="Witkowska E."/>
            <person name="Larue G.E."/>
            <person name="Fisher S."/>
            <person name="Freeman R.M."/>
            <person name="Gunawardena J."/>
            <person name="Chu W."/>
            <person name="Stover N.A."/>
            <person name="Gregory B.D."/>
            <person name="Nowacki M."/>
            <person name="Derisi J."/>
            <person name="Roy S.W."/>
            <person name="Marshall W.F."/>
            <person name="Sood P."/>
        </authorList>
    </citation>
    <scope>NUCLEOTIDE SEQUENCE [LARGE SCALE GENOMIC DNA]</scope>
    <source>
        <strain evidence="16">WM001</strain>
    </source>
</reference>
<gene>
    <name evidence="16" type="ORF">SteCoe_15083</name>
</gene>
<comment type="catalytic activity">
    <reaction evidence="12">
        <text>D-fructose(out) = D-fructose(in)</text>
        <dbReference type="Rhea" id="RHEA:60372"/>
        <dbReference type="ChEBI" id="CHEBI:37721"/>
    </reaction>
    <physiologicalReaction direction="left-to-right" evidence="12">
        <dbReference type="Rhea" id="RHEA:60373"/>
    </physiologicalReaction>
</comment>
<dbReference type="AlphaFoldDB" id="A0A1R2C4H2"/>
<organism evidence="16 17">
    <name type="scientific">Stentor coeruleus</name>
    <dbReference type="NCBI Taxonomy" id="5963"/>
    <lineage>
        <taxon>Eukaryota</taxon>
        <taxon>Sar</taxon>
        <taxon>Alveolata</taxon>
        <taxon>Ciliophora</taxon>
        <taxon>Postciliodesmatophora</taxon>
        <taxon>Heterotrichea</taxon>
        <taxon>Heterotrichida</taxon>
        <taxon>Stentoridae</taxon>
        <taxon>Stentor</taxon>
    </lineage>
</organism>
<dbReference type="SUPFAM" id="SSF103473">
    <property type="entry name" value="MFS general substrate transporter"/>
    <property type="match status" value="1"/>
</dbReference>
<evidence type="ECO:0000313" key="16">
    <source>
        <dbReference type="EMBL" id="OMJ83923.1"/>
    </source>
</evidence>
<evidence type="ECO:0000256" key="12">
    <source>
        <dbReference type="ARBA" id="ARBA00044710"/>
    </source>
</evidence>
<evidence type="ECO:0000313" key="17">
    <source>
        <dbReference type="Proteomes" id="UP000187209"/>
    </source>
</evidence>
<dbReference type="PROSITE" id="PS00217">
    <property type="entry name" value="SUGAR_TRANSPORT_2"/>
    <property type="match status" value="1"/>
</dbReference>
<dbReference type="PANTHER" id="PTHR48022:SF2">
    <property type="entry name" value="PLASTIDIC GLUCOSE TRANSPORTER 4"/>
    <property type="match status" value="1"/>
</dbReference>
<sequence length="463" mass="52186">MEQNLPLTSLHYNNKKVWLRAFSSSIGYFIFGYVIGIFTSSQECVASILNWGDNKDFMIVLMSTLVPVGAFFGSILTGFLSKINGKRKNIMITDLITMISSIIILYPHTITFAIGRFFTGMCVGNFSILCSQYITEVTPKEVRGKMGTVNQLLVLSGLLGSFTICLTLPIDSCPQSLSLYVFFLFSIPGLIACFQFMIFYKCFKNESPEWLLYNKSFNTTFKAVSSIYIDEHAQTIMEELVNSKNTCRNGNGFSYTQLIMCVPGSTKSTRVASLYHIFSQLSGINALLAYLTRLFIEFGKGVFVARCLISAVTFIRVVSVIFVLPHIPKFGRKTTTVNCEIIMSITMLILVFCVWFSFEPIYKVLLIAVYLVTFNLSVGPIVWIYSSEVLCDKGMALCTSINWFICIFVVLFYPVLVKAIGMEYTFLGICILDFVAAGYFSLDMIETKQLSKAEIREVYSKFR</sequence>
<dbReference type="OrthoDB" id="6612291at2759"/>
<evidence type="ECO:0000256" key="5">
    <source>
        <dbReference type="ARBA" id="ARBA00022989"/>
    </source>
</evidence>
<accession>A0A1R2C4H2</accession>
<feature type="transmembrane region" description="Helical" evidence="14">
    <location>
        <begin position="152"/>
        <end position="171"/>
    </location>
</feature>
<name>A0A1R2C4H2_9CILI</name>
<feature type="transmembrane region" description="Helical" evidence="14">
    <location>
        <begin position="422"/>
        <end position="442"/>
    </location>
</feature>
<evidence type="ECO:0000259" key="15">
    <source>
        <dbReference type="PROSITE" id="PS50850"/>
    </source>
</evidence>
<evidence type="ECO:0000256" key="11">
    <source>
        <dbReference type="ARBA" id="ARBA00044668"/>
    </source>
</evidence>